<comment type="caution">
    <text evidence="2">The sequence shown here is derived from an EMBL/GenBank/DDBJ whole genome shotgun (WGS) entry which is preliminary data.</text>
</comment>
<accession>A0ABS7J4L1</accession>
<reference evidence="2 3" key="1">
    <citation type="submission" date="2021-08" db="EMBL/GenBank/DDBJ databases">
        <title>Comparative Genomics Analysis of the Genus Qipengyuania Reveals Extensive Genetic Diversity and Metabolic Versatility, Including the Description of Fifteen Novel Species.</title>
        <authorList>
            <person name="Liu Y."/>
        </authorList>
    </citation>
    <scope>NUCLEOTIDE SEQUENCE [LARGE SCALE GENOMIC DNA]</scope>
    <source>
        <strain evidence="2 3">6D47A</strain>
    </source>
</reference>
<organism evidence="2 3">
    <name type="scientific">Qipengyuania qiaonensis</name>
    <dbReference type="NCBI Taxonomy" id="2867240"/>
    <lineage>
        <taxon>Bacteria</taxon>
        <taxon>Pseudomonadati</taxon>
        <taxon>Pseudomonadota</taxon>
        <taxon>Alphaproteobacteria</taxon>
        <taxon>Sphingomonadales</taxon>
        <taxon>Erythrobacteraceae</taxon>
        <taxon>Qipengyuania</taxon>
    </lineage>
</organism>
<dbReference type="EMBL" id="JAIGNO010000003">
    <property type="protein sequence ID" value="MBX7482273.1"/>
    <property type="molecule type" value="Genomic_DNA"/>
</dbReference>
<dbReference type="PANTHER" id="PTHR34109">
    <property type="entry name" value="BNAUNNG04460D PROTEIN-RELATED"/>
    <property type="match status" value="1"/>
</dbReference>
<dbReference type="SUPFAM" id="SSF54593">
    <property type="entry name" value="Glyoxalase/Bleomycin resistance protein/Dihydroxybiphenyl dioxygenase"/>
    <property type="match status" value="1"/>
</dbReference>
<evidence type="ECO:0000313" key="2">
    <source>
        <dbReference type="EMBL" id="MBX7482273.1"/>
    </source>
</evidence>
<keyword evidence="3" id="KW-1185">Reference proteome</keyword>
<dbReference type="Gene3D" id="3.30.720.110">
    <property type="match status" value="1"/>
</dbReference>
<sequence length="127" mass="13741">MPLTFVPYFAYENAAEAIDYLERCFGFATGARYDGEDGAVMHAELTFRGGAIMLGSAQGGPGDPKPSHGTYVVVEDVDAHFAKAEAAGVRVVYPPEDTEFGSRRWRAQDSEGYEWSFGTYAPNTGDG</sequence>
<name>A0ABS7J4L1_9SPHN</name>
<dbReference type="Gene3D" id="3.30.720.120">
    <property type="match status" value="1"/>
</dbReference>
<dbReference type="PANTHER" id="PTHR34109:SF1">
    <property type="entry name" value="VOC DOMAIN-CONTAINING PROTEIN"/>
    <property type="match status" value="1"/>
</dbReference>
<dbReference type="InterPro" id="IPR037523">
    <property type="entry name" value="VOC_core"/>
</dbReference>
<feature type="domain" description="VOC" evidence="1">
    <location>
        <begin position="2"/>
        <end position="120"/>
    </location>
</feature>
<dbReference type="RefSeq" id="WP_221557277.1">
    <property type="nucleotide sequence ID" value="NZ_JAIGNO010000003.1"/>
</dbReference>
<evidence type="ECO:0000259" key="1">
    <source>
        <dbReference type="PROSITE" id="PS51819"/>
    </source>
</evidence>
<proteinExistence type="predicted"/>
<evidence type="ECO:0000313" key="3">
    <source>
        <dbReference type="Proteomes" id="UP000755104"/>
    </source>
</evidence>
<dbReference type="InterPro" id="IPR029068">
    <property type="entry name" value="Glyas_Bleomycin-R_OHBP_Dase"/>
</dbReference>
<dbReference type="Pfam" id="PF00903">
    <property type="entry name" value="Glyoxalase"/>
    <property type="match status" value="1"/>
</dbReference>
<dbReference type="Proteomes" id="UP000755104">
    <property type="component" value="Unassembled WGS sequence"/>
</dbReference>
<dbReference type="InterPro" id="IPR004360">
    <property type="entry name" value="Glyas_Fos-R_dOase_dom"/>
</dbReference>
<gene>
    <name evidence="2" type="ORF">K3174_06995</name>
</gene>
<protein>
    <submittedName>
        <fullName evidence="2">VOC family protein</fullName>
    </submittedName>
</protein>
<dbReference type="PROSITE" id="PS51819">
    <property type="entry name" value="VOC"/>
    <property type="match status" value="1"/>
</dbReference>